<dbReference type="InterPro" id="IPR001320">
    <property type="entry name" value="Iontro_rcpt_C"/>
</dbReference>
<protein>
    <submittedName>
        <fullName evidence="5">Polar amino acid transport system substrate-binding protein</fullName>
    </submittedName>
</protein>
<evidence type="ECO:0000259" key="4">
    <source>
        <dbReference type="SMART" id="SM00079"/>
    </source>
</evidence>
<dbReference type="PANTHER" id="PTHR35936:SF17">
    <property type="entry name" value="ARGININE-BINDING EXTRACELLULAR PROTEIN ARTP"/>
    <property type="match status" value="1"/>
</dbReference>
<evidence type="ECO:0000256" key="2">
    <source>
        <dbReference type="SAM" id="SignalP"/>
    </source>
</evidence>
<dbReference type="PROSITE" id="PS51257">
    <property type="entry name" value="PROKAR_LIPOPROTEIN"/>
    <property type="match status" value="1"/>
</dbReference>
<reference evidence="5 6" key="1">
    <citation type="submission" date="2016-11" db="EMBL/GenBank/DDBJ databases">
        <authorList>
            <person name="Jaros S."/>
            <person name="Januszkiewicz K."/>
            <person name="Wedrychowicz H."/>
        </authorList>
    </citation>
    <scope>NUCLEOTIDE SEQUENCE [LARGE SCALE GENOMIC DNA]</scope>
    <source>
        <strain evidence="5 6">DSM 17477</strain>
    </source>
</reference>
<gene>
    <name evidence="5" type="ORF">SAMN02745751_00206</name>
</gene>
<evidence type="ECO:0000259" key="3">
    <source>
        <dbReference type="SMART" id="SM00062"/>
    </source>
</evidence>
<dbReference type="SMART" id="SM00079">
    <property type="entry name" value="PBPe"/>
    <property type="match status" value="1"/>
</dbReference>
<feature type="domain" description="Solute-binding protein family 3/N-terminal" evidence="3">
    <location>
        <begin position="52"/>
        <end position="275"/>
    </location>
</feature>
<sequence>MKKFKKSIIIGLVLILMMSMVTGCAQKAEEPAPAEEVANNPEENKRPLEGQHLRYAINATFPPFESVQIVNGKTNFIGMDLELVEYLSEQLGFTYEITDMAFAGLVGAIQSDRADFVCSGISPTAERLKNVDFSVSYFYPGIATVSRKDMPLTTLEELKGKKIVVGFGTTYEMWANDNIADAEVLAIDGTPAVIQELLNKRGDAAILDANQAAEFVKQNPDLQFDVLEYDKSRENSFAIAFQKDSELTEIFNAELNKMLENGEMDKLIIKWCGEEFAQ</sequence>
<dbReference type="SUPFAM" id="SSF53850">
    <property type="entry name" value="Periplasmic binding protein-like II"/>
    <property type="match status" value="1"/>
</dbReference>
<feature type="chain" id="PRO_5013246111" evidence="2">
    <location>
        <begin position="28"/>
        <end position="278"/>
    </location>
</feature>
<evidence type="ECO:0000313" key="6">
    <source>
        <dbReference type="Proteomes" id="UP000184052"/>
    </source>
</evidence>
<dbReference type="PANTHER" id="PTHR35936">
    <property type="entry name" value="MEMBRANE-BOUND LYTIC MUREIN TRANSGLYCOSYLASE F"/>
    <property type="match status" value="1"/>
</dbReference>
<keyword evidence="1 2" id="KW-0732">Signal</keyword>
<dbReference type="STRING" id="1121476.SAMN02745751_00206"/>
<dbReference type="GO" id="GO:0015276">
    <property type="term" value="F:ligand-gated monoatomic ion channel activity"/>
    <property type="evidence" value="ECO:0007669"/>
    <property type="project" value="InterPro"/>
</dbReference>
<proteinExistence type="predicted"/>
<dbReference type="GO" id="GO:0016020">
    <property type="term" value="C:membrane"/>
    <property type="evidence" value="ECO:0007669"/>
    <property type="project" value="InterPro"/>
</dbReference>
<feature type="domain" description="Ionotropic glutamate receptor C-terminal" evidence="4">
    <location>
        <begin position="52"/>
        <end position="274"/>
    </location>
</feature>
<dbReference type="EMBL" id="FQZL01000004">
    <property type="protein sequence ID" value="SHI38551.1"/>
    <property type="molecule type" value="Genomic_DNA"/>
</dbReference>
<keyword evidence="6" id="KW-1185">Reference proteome</keyword>
<dbReference type="InterPro" id="IPR001638">
    <property type="entry name" value="Solute-binding_3/MltF_N"/>
</dbReference>
<organism evidence="5 6">
    <name type="scientific">Dethiosulfatibacter aminovorans DSM 17477</name>
    <dbReference type="NCBI Taxonomy" id="1121476"/>
    <lineage>
        <taxon>Bacteria</taxon>
        <taxon>Bacillati</taxon>
        <taxon>Bacillota</taxon>
        <taxon>Tissierellia</taxon>
        <taxon>Dethiosulfatibacter</taxon>
    </lineage>
</organism>
<dbReference type="Proteomes" id="UP000184052">
    <property type="component" value="Unassembled WGS sequence"/>
</dbReference>
<accession>A0A1M6AQ45</accession>
<dbReference type="SMART" id="SM00062">
    <property type="entry name" value="PBPb"/>
    <property type="match status" value="1"/>
</dbReference>
<evidence type="ECO:0000313" key="5">
    <source>
        <dbReference type="EMBL" id="SHI38551.1"/>
    </source>
</evidence>
<dbReference type="Pfam" id="PF00497">
    <property type="entry name" value="SBP_bac_3"/>
    <property type="match status" value="1"/>
</dbReference>
<dbReference type="Gene3D" id="3.40.190.10">
    <property type="entry name" value="Periplasmic binding protein-like II"/>
    <property type="match status" value="2"/>
</dbReference>
<name>A0A1M6AQ45_9FIRM</name>
<dbReference type="RefSeq" id="WP_073045751.1">
    <property type="nucleotide sequence ID" value="NZ_FQZL01000004.1"/>
</dbReference>
<dbReference type="AlphaFoldDB" id="A0A1M6AQ45"/>
<evidence type="ECO:0000256" key="1">
    <source>
        <dbReference type="ARBA" id="ARBA00022729"/>
    </source>
</evidence>
<feature type="signal peptide" evidence="2">
    <location>
        <begin position="1"/>
        <end position="27"/>
    </location>
</feature>